<evidence type="ECO:0000313" key="6">
    <source>
        <dbReference type="EMBL" id="TBN50099.1"/>
    </source>
</evidence>
<accession>A0A238WX09</accession>
<dbReference type="EMBL" id="SIRL01000006">
    <property type="protein sequence ID" value="TBN50099.1"/>
    <property type="molecule type" value="Genomic_DNA"/>
</dbReference>
<dbReference type="Pfam" id="PF00004">
    <property type="entry name" value="AAA"/>
    <property type="match status" value="1"/>
</dbReference>
<feature type="domain" description="AAA+ ATPase" evidence="4">
    <location>
        <begin position="452"/>
        <end position="584"/>
    </location>
</feature>
<organism evidence="5 7">
    <name type="scientific">Paracoccus sediminis</name>
    <dbReference type="NCBI Taxonomy" id="1214787"/>
    <lineage>
        <taxon>Bacteria</taxon>
        <taxon>Pseudomonadati</taxon>
        <taxon>Pseudomonadota</taxon>
        <taxon>Alphaproteobacteria</taxon>
        <taxon>Rhodobacterales</taxon>
        <taxon>Paracoccaceae</taxon>
        <taxon>Paracoccus</taxon>
    </lineage>
</organism>
<keyword evidence="2" id="KW-0547">Nucleotide-binding</keyword>
<evidence type="ECO:0000256" key="1">
    <source>
        <dbReference type="ARBA" id="ARBA00006914"/>
    </source>
</evidence>
<gene>
    <name evidence="6" type="ORF">EYF88_10795</name>
    <name evidence="5" type="ORF">SAMN06265378_106173</name>
</gene>
<comment type="similarity">
    <text evidence="1">Belongs to the AAA ATPase family.</text>
</comment>
<evidence type="ECO:0000313" key="7">
    <source>
        <dbReference type="Proteomes" id="UP000198409"/>
    </source>
</evidence>
<evidence type="ECO:0000256" key="2">
    <source>
        <dbReference type="ARBA" id="ARBA00022741"/>
    </source>
</evidence>
<dbReference type="Gene3D" id="3.40.50.300">
    <property type="entry name" value="P-loop containing nucleotide triphosphate hydrolases"/>
    <property type="match status" value="1"/>
</dbReference>
<dbReference type="InterPro" id="IPR003959">
    <property type="entry name" value="ATPase_AAA_core"/>
</dbReference>
<evidence type="ECO:0000313" key="5">
    <source>
        <dbReference type="EMBL" id="SNR51077.1"/>
    </source>
</evidence>
<dbReference type="EMBL" id="FZNM01000006">
    <property type="protein sequence ID" value="SNR51077.1"/>
    <property type="molecule type" value="Genomic_DNA"/>
</dbReference>
<dbReference type="GO" id="GO:0016887">
    <property type="term" value="F:ATP hydrolysis activity"/>
    <property type="evidence" value="ECO:0007669"/>
    <property type="project" value="InterPro"/>
</dbReference>
<sequence>MLRAPPLFAATRPAPPPDPVAAASAALSELNGWLAARILSSGRTTLPPERAAAVERAAGAQARMRASGRPHLPGLDRVSAAMGLDDAERDLLLAAALVEASPEAARLIAVMGEPGASRRMVLGQVAALGFEPADFLVRLRPDAPMVDFGLVALKGDGPLVTRELAVPPDVTAAVLGLRGASALPLRLMNDEDRSRPLPPGIADRVAALTRMLTLREMPGAPFIIVTGTADSGRRDIARRIAASLRPTAVEAPLADLAEPERQAAFRRTVRMNDAVAILGDPQTAELEMLRAILRGLDSPVIVIAPAGSFAPIAARVDRVAVSLDVPRSDVSERAELWRQAIPSVDAEDRTRIAQRFAFGRAGIGRALRLAVTSARIEGRRIPTGDDLLAACDQIRTAEFDGSAQRMTCTFRREDIVLRRETEAELDLAIAWARHGSRLFAQDGPGGALGAGHGLACLFSGPPGTGKTMAAQIVARQVDYALYRIDLSRVIDKFIGESEKRLAALFDEAERSRVALFFDEADACFGKRTELRDSHDRYANITIDFLLQRLESFEGLAILATNLVGNMDDAFLRRIRVRAEFTPPGPPERKRIWDRLLPLPGSRSDDIDIAILSDAFELVGGEIRNAIYTAHLLAAGEREVLAMRHCVKGLWRELAKIGRLPDRTRLGVWQHLVADETGRSRLAGR</sequence>
<evidence type="ECO:0000256" key="3">
    <source>
        <dbReference type="ARBA" id="ARBA00022840"/>
    </source>
</evidence>
<keyword evidence="3 6" id="KW-0067">ATP-binding</keyword>
<dbReference type="Proteomes" id="UP000198409">
    <property type="component" value="Unassembled WGS sequence"/>
</dbReference>
<dbReference type="PANTHER" id="PTHR23073">
    <property type="entry name" value="26S PROTEASOME REGULATORY SUBUNIT"/>
    <property type="match status" value="1"/>
</dbReference>
<reference evidence="6 8" key="3">
    <citation type="submission" date="2019-02" db="EMBL/GenBank/DDBJ databases">
        <authorList>
            <person name="Zhang G."/>
        </authorList>
    </citation>
    <scope>NUCLEOTIDE SEQUENCE [LARGE SCALE GENOMIC DNA]</scope>
    <source>
        <strain evidence="6 8">CMB17</strain>
    </source>
</reference>
<dbReference type="SUPFAM" id="SSF52540">
    <property type="entry name" value="P-loop containing nucleoside triphosphate hydrolases"/>
    <property type="match status" value="2"/>
</dbReference>
<dbReference type="InterPro" id="IPR027417">
    <property type="entry name" value="P-loop_NTPase"/>
</dbReference>
<keyword evidence="8" id="KW-1185">Reference proteome</keyword>
<name>A0A238WX09_9RHOB</name>
<reference evidence="5" key="1">
    <citation type="submission" date="2017-06" db="EMBL/GenBank/DDBJ databases">
        <authorList>
            <person name="Kim H.J."/>
            <person name="Triplett B.A."/>
        </authorList>
    </citation>
    <scope>NUCLEOTIDE SEQUENCE [LARGE SCALE GENOMIC DNA]</scope>
    <source>
        <strain evidence="5">DSM 26170</strain>
    </source>
</reference>
<dbReference type="CDD" id="cd19481">
    <property type="entry name" value="RecA-like_protease"/>
    <property type="match status" value="1"/>
</dbReference>
<dbReference type="InterPro" id="IPR050221">
    <property type="entry name" value="26S_Proteasome_ATPase"/>
</dbReference>
<evidence type="ECO:0000259" key="4">
    <source>
        <dbReference type="SMART" id="SM00382"/>
    </source>
</evidence>
<dbReference type="RefSeq" id="WP_089388201.1">
    <property type="nucleotide sequence ID" value="NZ_FZNM01000006.1"/>
</dbReference>
<reference evidence="7" key="2">
    <citation type="submission" date="2017-06" db="EMBL/GenBank/DDBJ databases">
        <authorList>
            <person name="Varghese N."/>
            <person name="Submissions S."/>
        </authorList>
    </citation>
    <scope>NUCLEOTIDE SEQUENCE [LARGE SCALE GENOMIC DNA]</scope>
    <source>
        <strain evidence="7">DSM 26170</strain>
    </source>
</reference>
<dbReference type="OrthoDB" id="7438987at2"/>
<dbReference type="AlphaFoldDB" id="A0A238WX09"/>
<dbReference type="Proteomes" id="UP000292859">
    <property type="component" value="Unassembled WGS sequence"/>
</dbReference>
<protein>
    <submittedName>
        <fullName evidence="5">AAA+-type ATPase, SpoVK/Ycf46/Vps4 family</fullName>
    </submittedName>
    <submittedName>
        <fullName evidence="6">ATP-binding protein</fullName>
    </submittedName>
</protein>
<dbReference type="GO" id="GO:0005524">
    <property type="term" value="F:ATP binding"/>
    <property type="evidence" value="ECO:0007669"/>
    <property type="project" value="UniProtKB-KW"/>
</dbReference>
<proteinExistence type="inferred from homology"/>
<dbReference type="InterPro" id="IPR003593">
    <property type="entry name" value="AAA+_ATPase"/>
</dbReference>
<evidence type="ECO:0000313" key="8">
    <source>
        <dbReference type="Proteomes" id="UP000292859"/>
    </source>
</evidence>
<dbReference type="SMART" id="SM00382">
    <property type="entry name" value="AAA"/>
    <property type="match status" value="1"/>
</dbReference>